<dbReference type="OrthoDB" id="9804721at2"/>
<dbReference type="InterPro" id="IPR006015">
    <property type="entry name" value="Universal_stress_UspA"/>
</dbReference>
<dbReference type="EMBL" id="FXAH01000015">
    <property type="protein sequence ID" value="SMF69192.1"/>
    <property type="molecule type" value="Genomic_DNA"/>
</dbReference>
<gene>
    <name evidence="3" type="ORF">SAMN06295900_115140</name>
</gene>
<dbReference type="InterPro" id="IPR006016">
    <property type="entry name" value="UspA"/>
</dbReference>
<evidence type="ECO:0000313" key="4">
    <source>
        <dbReference type="Proteomes" id="UP000192911"/>
    </source>
</evidence>
<organism evidence="3 4">
    <name type="scientific">Trinickia caryophylli</name>
    <name type="common">Paraburkholderia caryophylli</name>
    <dbReference type="NCBI Taxonomy" id="28094"/>
    <lineage>
        <taxon>Bacteria</taxon>
        <taxon>Pseudomonadati</taxon>
        <taxon>Pseudomonadota</taxon>
        <taxon>Betaproteobacteria</taxon>
        <taxon>Burkholderiales</taxon>
        <taxon>Burkholderiaceae</taxon>
        <taxon>Trinickia</taxon>
    </lineage>
</organism>
<evidence type="ECO:0000259" key="2">
    <source>
        <dbReference type="Pfam" id="PF00582"/>
    </source>
</evidence>
<dbReference type="Pfam" id="PF00582">
    <property type="entry name" value="Usp"/>
    <property type="match status" value="2"/>
</dbReference>
<proteinExistence type="inferred from homology"/>
<dbReference type="PANTHER" id="PTHR46268:SF15">
    <property type="entry name" value="UNIVERSAL STRESS PROTEIN HP_0031"/>
    <property type="match status" value="1"/>
</dbReference>
<reference evidence="4" key="1">
    <citation type="submission" date="2017-04" db="EMBL/GenBank/DDBJ databases">
        <authorList>
            <person name="Varghese N."/>
            <person name="Submissions S."/>
        </authorList>
    </citation>
    <scope>NUCLEOTIDE SEQUENCE [LARGE SCALE GENOMIC DNA]</scope>
    <source>
        <strain evidence="4">Ballard 720</strain>
    </source>
</reference>
<dbReference type="CDD" id="cd00293">
    <property type="entry name" value="USP-like"/>
    <property type="match status" value="1"/>
</dbReference>
<dbReference type="PANTHER" id="PTHR46268">
    <property type="entry name" value="STRESS RESPONSE PROTEIN NHAX"/>
    <property type="match status" value="1"/>
</dbReference>
<dbReference type="Proteomes" id="UP000192911">
    <property type="component" value="Unassembled WGS sequence"/>
</dbReference>
<keyword evidence="4" id="KW-1185">Reference proteome</keyword>
<accession>A0A1X7GFW1</accession>
<dbReference type="Gene3D" id="3.40.50.12370">
    <property type="match status" value="1"/>
</dbReference>
<sequence>MSYTSILVHLDTSEAAERRLEFAFKVAHQFDAGLRALLTLVRPESGSFYVMAGAADYLMRQDRRNAERAESLERHLKTEASHTKVKAEWEVTRDDPNAAVPAAARLADLVIAGQPDLDDPESLVADQFAANLVLQAGRPVLFMPYAGVCATVGTRVLVAWDGSREAARAIGDAMPFICRAKQTTVVAIDALEDEPPESRLPGADIAAAIARHGAQVGTVEIEGVHSAAIGDALLSRAADLGADLIVMGGYAHSRWREIALGGATQTMLRTMTLPVLMSH</sequence>
<comment type="similarity">
    <text evidence="1">Belongs to the universal stress protein A family.</text>
</comment>
<protein>
    <submittedName>
        <fullName evidence="3">Universal stress protein family protein</fullName>
    </submittedName>
</protein>
<evidence type="ECO:0000313" key="3">
    <source>
        <dbReference type="EMBL" id="SMF69192.1"/>
    </source>
</evidence>
<dbReference type="RefSeq" id="WP_085229736.1">
    <property type="nucleotide sequence ID" value="NZ_BSQD01000008.1"/>
</dbReference>
<evidence type="ECO:0000256" key="1">
    <source>
        <dbReference type="ARBA" id="ARBA00008791"/>
    </source>
</evidence>
<feature type="domain" description="UspA" evidence="2">
    <location>
        <begin position="155"/>
        <end position="277"/>
    </location>
</feature>
<dbReference type="SUPFAM" id="SSF52402">
    <property type="entry name" value="Adenine nucleotide alpha hydrolases-like"/>
    <property type="match status" value="2"/>
</dbReference>
<dbReference type="GeneID" id="95552824"/>
<dbReference type="PRINTS" id="PR01438">
    <property type="entry name" value="UNVRSLSTRESS"/>
</dbReference>
<name>A0A1X7GFW1_TRICW</name>
<feature type="domain" description="UspA" evidence="2">
    <location>
        <begin position="3"/>
        <end position="142"/>
    </location>
</feature>
<dbReference type="STRING" id="28094.SAMN06295900_115140"/>
<dbReference type="AlphaFoldDB" id="A0A1X7GFW1"/>